<dbReference type="InterPro" id="IPR033932">
    <property type="entry name" value="YtcJ-like"/>
</dbReference>
<dbReference type="InterPro" id="IPR013108">
    <property type="entry name" value="Amidohydro_3"/>
</dbReference>
<dbReference type="EMBL" id="DSVQ01000016">
    <property type="protein sequence ID" value="HGT40171.1"/>
    <property type="molecule type" value="Genomic_DNA"/>
</dbReference>
<gene>
    <name evidence="2" type="ORF">ENS64_13060</name>
</gene>
<keyword evidence="2" id="KW-0378">Hydrolase</keyword>
<dbReference type="GO" id="GO:0016810">
    <property type="term" value="F:hydrolase activity, acting on carbon-nitrogen (but not peptide) bonds"/>
    <property type="evidence" value="ECO:0007669"/>
    <property type="project" value="InterPro"/>
</dbReference>
<dbReference type="Gene3D" id="3.10.310.70">
    <property type="match status" value="1"/>
</dbReference>
<dbReference type="CDD" id="cd01300">
    <property type="entry name" value="YtcJ_like"/>
    <property type="match status" value="1"/>
</dbReference>
<reference evidence="2" key="1">
    <citation type="journal article" date="2020" name="mSystems">
        <title>Genome- and Community-Level Interaction Insights into Carbon Utilization and Element Cycling Functions of Hydrothermarchaeota in Hydrothermal Sediment.</title>
        <authorList>
            <person name="Zhou Z."/>
            <person name="Liu Y."/>
            <person name="Xu W."/>
            <person name="Pan J."/>
            <person name="Luo Z.H."/>
            <person name="Li M."/>
        </authorList>
    </citation>
    <scope>NUCLEOTIDE SEQUENCE [LARGE SCALE GENOMIC DNA]</scope>
    <source>
        <strain evidence="2">SpSt-508</strain>
    </source>
</reference>
<dbReference type="AlphaFoldDB" id="A0A7C4LRP7"/>
<dbReference type="Gene3D" id="2.30.40.10">
    <property type="entry name" value="Urease, subunit C, domain 1"/>
    <property type="match status" value="1"/>
</dbReference>
<sequence length="567" mass="63704">MNYCLLLLWGSAWAAEPSLILHHGKIVTVDPQFRIAEALAVEGDKLVAVGSNAEVLKLAGPHTEQVDLQGRTVIPGLADSHVHPTGAAMYEFDHPVPEMETVADVLRYIAARAETLEDGEWITVNQVFITRLRDQRYPSRGELDQAAPRNPVMFSTGPDCVLNSLALKLSGIDRDFRIPEGESGLIERDPATGEPTGILRNASRYVKVKSSGRSASAEEKRERLRQLLADYNAVGITSIADRAAGNDAIALYQELKDRGQLTCRVFLSYRVNAQAEWDDVRQQIQRAADHPLHQYDAWLWLRGIKVFLDGGMLTGSAYMKQPWGVSEIYSIRDPEYRGLLFIPEDRLEQMARYALERDLQFTAHSVGDGAVEALVRAYANIDRDLPVRERRPCITHCNFMSPDAIARMKALGIVADLQPAWLWLDGATLLKQFGHERLAWFQPYRTLFEEGVVVGGGSDHMQKIGSKRSVNPYNPFLGMWIAVTRQPRRMDGPLHPEQRISREQALRLYTIQNAYLTFEEHVKGSLEPGKYADFAILNTDLLTCPEARIPEIEVEATYVAGRKVYAR</sequence>
<feature type="domain" description="Amidohydrolase 3" evidence="1">
    <location>
        <begin position="66"/>
        <end position="565"/>
    </location>
</feature>
<dbReference type="InterPro" id="IPR032466">
    <property type="entry name" value="Metal_Hydrolase"/>
</dbReference>
<dbReference type="PANTHER" id="PTHR22642">
    <property type="entry name" value="IMIDAZOLONEPROPIONASE"/>
    <property type="match status" value="1"/>
</dbReference>
<dbReference type="SUPFAM" id="SSF51556">
    <property type="entry name" value="Metallo-dependent hydrolases"/>
    <property type="match status" value="1"/>
</dbReference>
<accession>A0A7C4LRP7</accession>
<dbReference type="SUPFAM" id="SSF51338">
    <property type="entry name" value="Composite domain of metallo-dependent hydrolases"/>
    <property type="match status" value="1"/>
</dbReference>
<comment type="caution">
    <text evidence="2">The sequence shown here is derived from an EMBL/GenBank/DDBJ whole genome shotgun (WGS) entry which is preliminary data.</text>
</comment>
<dbReference type="PANTHER" id="PTHR22642:SF2">
    <property type="entry name" value="PROTEIN LONG AFTER FAR-RED 3"/>
    <property type="match status" value="1"/>
</dbReference>
<protein>
    <submittedName>
        <fullName evidence="2">Amidohydrolase</fullName>
    </submittedName>
</protein>
<dbReference type="Pfam" id="PF07969">
    <property type="entry name" value="Amidohydro_3"/>
    <property type="match status" value="1"/>
</dbReference>
<evidence type="ECO:0000313" key="2">
    <source>
        <dbReference type="EMBL" id="HGT40171.1"/>
    </source>
</evidence>
<dbReference type="Gene3D" id="3.20.20.140">
    <property type="entry name" value="Metal-dependent hydrolases"/>
    <property type="match status" value="1"/>
</dbReference>
<evidence type="ECO:0000259" key="1">
    <source>
        <dbReference type="Pfam" id="PF07969"/>
    </source>
</evidence>
<dbReference type="InterPro" id="IPR011059">
    <property type="entry name" value="Metal-dep_hydrolase_composite"/>
</dbReference>
<organism evidence="2">
    <name type="scientific">Schlesneria paludicola</name>
    <dbReference type="NCBI Taxonomy" id="360056"/>
    <lineage>
        <taxon>Bacteria</taxon>
        <taxon>Pseudomonadati</taxon>
        <taxon>Planctomycetota</taxon>
        <taxon>Planctomycetia</taxon>
        <taxon>Planctomycetales</taxon>
        <taxon>Planctomycetaceae</taxon>
        <taxon>Schlesneria</taxon>
    </lineage>
</organism>
<proteinExistence type="predicted"/>
<name>A0A7C4LRP7_9PLAN</name>